<gene>
    <name evidence="12" type="ORF">CEUSTIGMA_g11613.t1</name>
</gene>
<feature type="region of interest" description="Disordered" evidence="11">
    <location>
        <begin position="273"/>
        <end position="307"/>
    </location>
</feature>
<dbReference type="STRING" id="1157962.A0A250XMZ9"/>
<evidence type="ECO:0000256" key="9">
    <source>
        <dbReference type="ARBA" id="ARBA00022833"/>
    </source>
</evidence>
<evidence type="ECO:0000256" key="2">
    <source>
        <dbReference type="ARBA" id="ARBA00001947"/>
    </source>
</evidence>
<dbReference type="Gene3D" id="2.30.250.10">
    <property type="entry name" value="Aminopeptidase i, Domain 2"/>
    <property type="match status" value="1"/>
</dbReference>
<evidence type="ECO:0000256" key="5">
    <source>
        <dbReference type="ARBA" id="ARBA00022438"/>
    </source>
</evidence>
<evidence type="ECO:0000256" key="7">
    <source>
        <dbReference type="ARBA" id="ARBA00022723"/>
    </source>
</evidence>
<dbReference type="SUPFAM" id="SSF101821">
    <property type="entry name" value="Aminopeptidase/glucanase lid domain"/>
    <property type="match status" value="1"/>
</dbReference>
<evidence type="ECO:0000256" key="3">
    <source>
        <dbReference type="ARBA" id="ARBA00008290"/>
    </source>
</evidence>
<dbReference type="GO" id="GO:0008237">
    <property type="term" value="F:metallopeptidase activity"/>
    <property type="evidence" value="ECO:0007669"/>
    <property type="project" value="UniProtKB-KW"/>
</dbReference>
<comment type="catalytic activity">
    <reaction evidence="1">
        <text>Release of an N-terminal aspartate or glutamate from a peptide, with a preference for aspartate.</text>
        <dbReference type="EC" id="3.4.11.21"/>
    </reaction>
</comment>
<comment type="similarity">
    <text evidence="3">Belongs to the peptidase M18 family.</text>
</comment>
<keyword evidence="5" id="KW-0031">Aminopeptidase</keyword>
<keyword evidence="8" id="KW-0378">Hydrolase</keyword>
<dbReference type="GO" id="GO:0008270">
    <property type="term" value="F:zinc ion binding"/>
    <property type="evidence" value="ECO:0007669"/>
    <property type="project" value="InterPro"/>
</dbReference>
<dbReference type="EC" id="3.4.11.21" evidence="4"/>
<proteinExistence type="inferred from homology"/>
<reference evidence="12 13" key="1">
    <citation type="submission" date="2017-08" db="EMBL/GenBank/DDBJ databases">
        <title>Acidophilic green algal genome provides insights into adaptation to an acidic environment.</title>
        <authorList>
            <person name="Hirooka S."/>
            <person name="Hirose Y."/>
            <person name="Kanesaki Y."/>
            <person name="Higuchi S."/>
            <person name="Fujiwara T."/>
            <person name="Onuma R."/>
            <person name="Era A."/>
            <person name="Ohbayashi R."/>
            <person name="Uzuka A."/>
            <person name="Nozaki H."/>
            <person name="Yoshikawa H."/>
            <person name="Miyagishima S.Y."/>
        </authorList>
    </citation>
    <scope>NUCLEOTIDE SEQUENCE [LARGE SCALE GENOMIC DNA]</scope>
    <source>
        <strain evidence="12 13">NIES-2499</strain>
    </source>
</reference>
<dbReference type="NCBIfam" id="NF002759">
    <property type="entry name" value="PRK02813.1"/>
    <property type="match status" value="1"/>
</dbReference>
<dbReference type="Gene3D" id="3.40.630.10">
    <property type="entry name" value="Zn peptidases"/>
    <property type="match status" value="1"/>
</dbReference>
<dbReference type="PRINTS" id="PR00932">
    <property type="entry name" value="AMINO1PTASE"/>
</dbReference>
<organism evidence="12 13">
    <name type="scientific">Chlamydomonas eustigma</name>
    <dbReference type="NCBI Taxonomy" id="1157962"/>
    <lineage>
        <taxon>Eukaryota</taxon>
        <taxon>Viridiplantae</taxon>
        <taxon>Chlorophyta</taxon>
        <taxon>core chlorophytes</taxon>
        <taxon>Chlorophyceae</taxon>
        <taxon>CS clade</taxon>
        <taxon>Chlamydomonadales</taxon>
        <taxon>Chlamydomonadaceae</taxon>
        <taxon>Chlamydomonas</taxon>
    </lineage>
</organism>
<dbReference type="Proteomes" id="UP000232323">
    <property type="component" value="Unassembled WGS sequence"/>
</dbReference>
<dbReference type="InterPro" id="IPR001948">
    <property type="entry name" value="Peptidase_M18"/>
</dbReference>
<evidence type="ECO:0000256" key="1">
    <source>
        <dbReference type="ARBA" id="ARBA00001335"/>
    </source>
</evidence>
<keyword evidence="13" id="KW-1185">Reference proteome</keyword>
<evidence type="ECO:0000256" key="11">
    <source>
        <dbReference type="SAM" id="MobiDB-lite"/>
    </source>
</evidence>
<evidence type="ECO:0000313" key="12">
    <source>
        <dbReference type="EMBL" id="GAX84190.1"/>
    </source>
</evidence>
<evidence type="ECO:0000256" key="6">
    <source>
        <dbReference type="ARBA" id="ARBA00022670"/>
    </source>
</evidence>
<accession>A0A250XMZ9</accession>
<dbReference type="FunFam" id="2.30.250.10:FF:000001">
    <property type="entry name" value="Aspartyl aminopeptidase 1"/>
    <property type="match status" value="1"/>
</dbReference>
<dbReference type="InterPro" id="IPR023358">
    <property type="entry name" value="Peptidase_M18_dom2"/>
</dbReference>
<dbReference type="GO" id="GO:0006508">
    <property type="term" value="P:proteolysis"/>
    <property type="evidence" value="ECO:0007669"/>
    <property type="project" value="UniProtKB-KW"/>
</dbReference>
<keyword evidence="7" id="KW-0479">Metal-binding</keyword>
<name>A0A250XMZ9_9CHLO</name>
<dbReference type="PANTHER" id="PTHR28570:SF3">
    <property type="entry name" value="ASPARTYL AMINOPEPTIDASE"/>
    <property type="match status" value="1"/>
</dbReference>
<evidence type="ECO:0000256" key="4">
    <source>
        <dbReference type="ARBA" id="ARBA00011965"/>
    </source>
</evidence>
<dbReference type="GO" id="GO:0004177">
    <property type="term" value="F:aminopeptidase activity"/>
    <property type="evidence" value="ECO:0007669"/>
    <property type="project" value="UniProtKB-KW"/>
</dbReference>
<comment type="cofactor">
    <cofactor evidence="2">
        <name>Zn(2+)</name>
        <dbReference type="ChEBI" id="CHEBI:29105"/>
    </cofactor>
</comment>
<comment type="caution">
    <text evidence="12">The sequence shown here is derived from an EMBL/GenBank/DDBJ whole genome shotgun (WGS) entry which is preliminary data.</text>
</comment>
<protein>
    <recommendedName>
        <fullName evidence="4">aspartyl aminopeptidase</fullName>
        <ecNumber evidence="4">3.4.11.21</ecNumber>
    </recommendedName>
</protein>
<evidence type="ECO:0000256" key="10">
    <source>
        <dbReference type="ARBA" id="ARBA00023049"/>
    </source>
</evidence>
<dbReference type="EMBL" id="BEGY01000118">
    <property type="protein sequence ID" value="GAX84190.1"/>
    <property type="molecule type" value="Genomic_DNA"/>
</dbReference>
<sequence length="603" mass="65805">MISVLRFVNKKYNQTAISVLRSAKASHCRFSLSIPRDLSGRLVKSSDMVKVSAKRGRSEGLATKAVTHDANTTNPSSKKGLAKDLVTFCNYAWTPYHAVEEASRRLFEAGFQHISERDVWQIQRGGKYFFTRNFSTIVAFAVGEKYEPGNGFYMIGAHTDSPCLKLKPVTKSTKSGYLMVNIETYGGGLWYTWFDRDLGLAGRVLLRKPSESTSASPAIYSRLLKIDRPLLRIPMLAIHLQRDIHTNGFKPNLQTNFAPILATAVKSQLGLHKKGEEEAVASEPAPSNEAAKQSSSPSSPSPESVKHHSLLMEILSEELGVSPNDIVDFELNLCDVQPGVVGGAKSEFVFCGRLDNLAMSFVSLQALIDTCKSEGALSEETGVRAIALFDHEEVGSDSAQGAGGPVMRDTITRVAVALGSDGEGVVERTMRSSFLVSADMAHALHPNYADKHDPDHQPKLHEGLVLKHNTNQRYATNAVSAALFREVGRLRGISCQEFSVRNDMPCGSTIGPILASNLGCRTVDVGIPQLSMHSIREMCGTDDVDISYNHFVAFFEDFSKLDVSLDLDNLPPPDLRGTLADVPCNHVHGGSGQKLVDIPMTDK</sequence>
<dbReference type="OrthoDB" id="9880441at2759"/>
<dbReference type="CDD" id="cd05658">
    <property type="entry name" value="M18_DAP"/>
    <property type="match status" value="1"/>
</dbReference>
<evidence type="ECO:0000313" key="13">
    <source>
        <dbReference type="Proteomes" id="UP000232323"/>
    </source>
</evidence>
<dbReference type="GO" id="GO:0005737">
    <property type="term" value="C:cytoplasm"/>
    <property type="evidence" value="ECO:0007669"/>
    <property type="project" value="UniProtKB-ARBA"/>
</dbReference>
<dbReference type="Pfam" id="PF02127">
    <property type="entry name" value="Peptidase_M18"/>
    <property type="match status" value="1"/>
</dbReference>
<dbReference type="PANTHER" id="PTHR28570">
    <property type="entry name" value="ASPARTYL AMINOPEPTIDASE"/>
    <property type="match status" value="1"/>
</dbReference>
<feature type="compositionally biased region" description="Low complexity" evidence="11">
    <location>
        <begin position="281"/>
        <end position="303"/>
    </location>
</feature>
<keyword evidence="10" id="KW-0482">Metalloprotease</keyword>
<dbReference type="AlphaFoldDB" id="A0A250XMZ9"/>
<keyword evidence="6" id="KW-0645">Protease</keyword>
<dbReference type="SUPFAM" id="SSF53187">
    <property type="entry name" value="Zn-dependent exopeptidases"/>
    <property type="match status" value="1"/>
</dbReference>
<evidence type="ECO:0000256" key="8">
    <source>
        <dbReference type="ARBA" id="ARBA00022801"/>
    </source>
</evidence>
<keyword evidence="9" id="KW-0862">Zinc</keyword>